<dbReference type="EMBL" id="JH816215">
    <property type="protein sequence ID" value="EKC34048.1"/>
    <property type="molecule type" value="Genomic_DNA"/>
</dbReference>
<protein>
    <submittedName>
        <fullName evidence="1">Uncharacterized protein</fullName>
    </submittedName>
</protein>
<reference evidence="1" key="1">
    <citation type="journal article" date="2012" name="Nature">
        <title>The oyster genome reveals stress adaptation and complexity of shell formation.</title>
        <authorList>
            <person name="Zhang G."/>
            <person name="Fang X."/>
            <person name="Guo X."/>
            <person name="Li L."/>
            <person name="Luo R."/>
            <person name="Xu F."/>
            <person name="Yang P."/>
            <person name="Zhang L."/>
            <person name="Wang X."/>
            <person name="Qi H."/>
            <person name="Xiong Z."/>
            <person name="Que H."/>
            <person name="Xie Y."/>
            <person name="Holland P.W."/>
            <person name="Paps J."/>
            <person name="Zhu Y."/>
            <person name="Wu F."/>
            <person name="Chen Y."/>
            <person name="Wang J."/>
            <person name="Peng C."/>
            <person name="Meng J."/>
            <person name="Yang L."/>
            <person name="Liu J."/>
            <person name="Wen B."/>
            <person name="Zhang N."/>
            <person name="Huang Z."/>
            <person name="Zhu Q."/>
            <person name="Feng Y."/>
            <person name="Mount A."/>
            <person name="Hedgecock D."/>
            <person name="Xu Z."/>
            <person name="Liu Y."/>
            <person name="Domazet-Loso T."/>
            <person name="Du Y."/>
            <person name="Sun X."/>
            <person name="Zhang S."/>
            <person name="Liu B."/>
            <person name="Cheng P."/>
            <person name="Jiang X."/>
            <person name="Li J."/>
            <person name="Fan D."/>
            <person name="Wang W."/>
            <person name="Fu W."/>
            <person name="Wang T."/>
            <person name="Wang B."/>
            <person name="Zhang J."/>
            <person name="Peng Z."/>
            <person name="Li Y."/>
            <person name="Li N."/>
            <person name="Wang J."/>
            <person name="Chen M."/>
            <person name="He Y."/>
            <person name="Tan F."/>
            <person name="Song X."/>
            <person name="Zheng Q."/>
            <person name="Huang R."/>
            <person name="Yang H."/>
            <person name="Du X."/>
            <person name="Chen L."/>
            <person name="Yang M."/>
            <person name="Gaffney P.M."/>
            <person name="Wang S."/>
            <person name="Luo L."/>
            <person name="She Z."/>
            <person name="Ming Y."/>
            <person name="Huang W."/>
            <person name="Zhang S."/>
            <person name="Huang B."/>
            <person name="Zhang Y."/>
            <person name="Qu T."/>
            <person name="Ni P."/>
            <person name="Miao G."/>
            <person name="Wang J."/>
            <person name="Wang Q."/>
            <person name="Steinberg C.E."/>
            <person name="Wang H."/>
            <person name="Li N."/>
            <person name="Qian L."/>
            <person name="Zhang G."/>
            <person name="Li Y."/>
            <person name="Yang H."/>
            <person name="Liu X."/>
            <person name="Wang J."/>
            <person name="Yin Y."/>
            <person name="Wang J."/>
        </authorList>
    </citation>
    <scope>NUCLEOTIDE SEQUENCE [LARGE SCALE GENOMIC DNA]</scope>
    <source>
        <strain evidence="1">05x7-T-G4-1.051#20</strain>
    </source>
</reference>
<name>K1QJV6_MAGGI</name>
<organism evidence="1">
    <name type="scientific">Magallana gigas</name>
    <name type="common">Pacific oyster</name>
    <name type="synonym">Crassostrea gigas</name>
    <dbReference type="NCBI Taxonomy" id="29159"/>
    <lineage>
        <taxon>Eukaryota</taxon>
        <taxon>Metazoa</taxon>
        <taxon>Spiralia</taxon>
        <taxon>Lophotrochozoa</taxon>
        <taxon>Mollusca</taxon>
        <taxon>Bivalvia</taxon>
        <taxon>Autobranchia</taxon>
        <taxon>Pteriomorphia</taxon>
        <taxon>Ostreida</taxon>
        <taxon>Ostreoidea</taxon>
        <taxon>Ostreidae</taxon>
        <taxon>Magallana</taxon>
    </lineage>
</organism>
<dbReference type="AlphaFoldDB" id="K1QJV6"/>
<sequence length="218" mass="25529">MKHKTSQITITNWKFRDLHLRLVQNVTIAPFLIWQTARSSKRVTGKSAFDQEKQQYYSSLGISNPFPPRTREQQNRHDGHIAFTLPPLTSSLRITSCHNHAEKRRVSIATVPQEPEGVLKKHSTETKQMLQELDKEVGETESTEQTITELPDRTPEPEILHVFPELRNGAASKPERVRRHSSYEPRYCWCTRCQIMYRMYKENDHSLEGWGKYPCFHL</sequence>
<gene>
    <name evidence="1" type="ORF">CGI_10001831</name>
</gene>
<dbReference type="InParanoid" id="K1QJV6"/>
<evidence type="ECO:0000313" key="1">
    <source>
        <dbReference type="EMBL" id="EKC34048.1"/>
    </source>
</evidence>
<accession>K1QJV6</accession>
<proteinExistence type="predicted"/>
<dbReference type="HOGENOM" id="CLU_1267988_0_0_1"/>